<organism evidence="3 4">
    <name type="scientific">Gimesia algae</name>
    <dbReference type="NCBI Taxonomy" id="2527971"/>
    <lineage>
        <taxon>Bacteria</taxon>
        <taxon>Pseudomonadati</taxon>
        <taxon>Planctomycetota</taxon>
        <taxon>Planctomycetia</taxon>
        <taxon>Planctomycetales</taxon>
        <taxon>Planctomycetaceae</taxon>
        <taxon>Gimesia</taxon>
    </lineage>
</organism>
<dbReference type="OrthoDB" id="265405at2"/>
<proteinExistence type="predicted"/>
<feature type="compositionally biased region" description="Low complexity" evidence="1">
    <location>
        <begin position="37"/>
        <end position="53"/>
    </location>
</feature>
<feature type="chain" id="PRO_5021801875" evidence="2">
    <location>
        <begin position="30"/>
        <end position="277"/>
    </location>
</feature>
<sequence precursor="true">MKRSCTPLWLAVCLLCFTQCLFVVSQAMAAPPEERQAVSSQSVPAQSVKQQAATTGQRKAKATPQQEKQIRALIEQLVFDESIDSKDEKAREKEWDLCIDAFQKLSKYKELAFPALVEHLDDKRPSIPFRNHYLGFAVGDACYWNMVYQLQDRPKGYSRYGYARKGRDGKSHPKPVWKGSPFAEAGGLKKWLIANQNLSYTEQQIKCLNWMLAAEKKIGAADAESYFVNILPLEIQILKRRQQLGHDVQAELKRLQQIKAQKLVNQIPAELLPEKQK</sequence>
<evidence type="ECO:0000313" key="3">
    <source>
        <dbReference type="EMBL" id="QDT89201.1"/>
    </source>
</evidence>
<dbReference type="EMBL" id="CP036343">
    <property type="protein sequence ID" value="QDT89201.1"/>
    <property type="molecule type" value="Genomic_DNA"/>
</dbReference>
<feature type="region of interest" description="Disordered" evidence="1">
    <location>
        <begin position="35"/>
        <end position="66"/>
    </location>
</feature>
<dbReference type="KEGG" id="gax:Pan161_08280"/>
<gene>
    <name evidence="3" type="ORF">Pan161_08280</name>
</gene>
<accession>A0A517V863</accession>
<name>A0A517V863_9PLAN</name>
<evidence type="ECO:0000313" key="4">
    <source>
        <dbReference type="Proteomes" id="UP000316855"/>
    </source>
</evidence>
<feature type="signal peptide" evidence="2">
    <location>
        <begin position="1"/>
        <end position="29"/>
    </location>
</feature>
<keyword evidence="2" id="KW-0732">Signal</keyword>
<dbReference type="RefSeq" id="WP_145224291.1">
    <property type="nucleotide sequence ID" value="NZ_CP036343.1"/>
</dbReference>
<dbReference type="Proteomes" id="UP000316855">
    <property type="component" value="Chromosome"/>
</dbReference>
<protein>
    <submittedName>
        <fullName evidence="3">Uncharacterized protein</fullName>
    </submittedName>
</protein>
<dbReference type="AlphaFoldDB" id="A0A517V863"/>
<evidence type="ECO:0000256" key="2">
    <source>
        <dbReference type="SAM" id="SignalP"/>
    </source>
</evidence>
<evidence type="ECO:0000256" key="1">
    <source>
        <dbReference type="SAM" id="MobiDB-lite"/>
    </source>
</evidence>
<reference evidence="3 4" key="1">
    <citation type="submission" date="2019-02" db="EMBL/GenBank/DDBJ databases">
        <title>Deep-cultivation of Planctomycetes and their phenomic and genomic characterization uncovers novel biology.</title>
        <authorList>
            <person name="Wiegand S."/>
            <person name="Jogler M."/>
            <person name="Boedeker C."/>
            <person name="Pinto D."/>
            <person name="Vollmers J."/>
            <person name="Rivas-Marin E."/>
            <person name="Kohn T."/>
            <person name="Peeters S.H."/>
            <person name="Heuer A."/>
            <person name="Rast P."/>
            <person name="Oberbeckmann S."/>
            <person name="Bunk B."/>
            <person name="Jeske O."/>
            <person name="Meyerdierks A."/>
            <person name="Storesund J.E."/>
            <person name="Kallscheuer N."/>
            <person name="Luecker S."/>
            <person name="Lage O.M."/>
            <person name="Pohl T."/>
            <person name="Merkel B.J."/>
            <person name="Hornburger P."/>
            <person name="Mueller R.-W."/>
            <person name="Bruemmer F."/>
            <person name="Labrenz M."/>
            <person name="Spormann A.M."/>
            <person name="Op den Camp H."/>
            <person name="Overmann J."/>
            <person name="Amann R."/>
            <person name="Jetten M.S.M."/>
            <person name="Mascher T."/>
            <person name="Medema M.H."/>
            <person name="Devos D.P."/>
            <person name="Kaster A.-K."/>
            <person name="Ovreas L."/>
            <person name="Rohde M."/>
            <person name="Galperin M.Y."/>
            <person name="Jogler C."/>
        </authorList>
    </citation>
    <scope>NUCLEOTIDE SEQUENCE [LARGE SCALE GENOMIC DNA]</scope>
    <source>
        <strain evidence="3 4">Pan161</strain>
    </source>
</reference>
<keyword evidence="4" id="KW-1185">Reference proteome</keyword>